<keyword evidence="3" id="KW-0472">Membrane</keyword>
<protein>
    <submittedName>
        <fullName evidence="4">Type VII secretion protein EssB</fullName>
    </submittedName>
</protein>
<name>A0ABT7L3X0_9BACI</name>
<organism evidence="4 5">
    <name type="scientific">Aquibacillus rhizosphaerae</name>
    <dbReference type="NCBI Taxonomy" id="3051431"/>
    <lineage>
        <taxon>Bacteria</taxon>
        <taxon>Bacillati</taxon>
        <taxon>Bacillota</taxon>
        <taxon>Bacilli</taxon>
        <taxon>Bacillales</taxon>
        <taxon>Bacillaceae</taxon>
        <taxon>Aquibacillus</taxon>
    </lineage>
</organism>
<dbReference type="NCBIfam" id="TIGR03926">
    <property type="entry name" value="T7_EssB"/>
    <property type="match status" value="1"/>
</dbReference>
<dbReference type="InterPro" id="IPR018778">
    <property type="entry name" value="T7SS_EssB"/>
</dbReference>
<dbReference type="RefSeq" id="WP_285931625.1">
    <property type="nucleotide sequence ID" value="NZ_JASTZU010000031.1"/>
</dbReference>
<dbReference type="InterPro" id="IPR042565">
    <property type="entry name" value="T7SS_EssB_C"/>
</dbReference>
<evidence type="ECO:0000313" key="4">
    <source>
        <dbReference type="EMBL" id="MDL4840549.1"/>
    </source>
</evidence>
<accession>A0ABT7L3X0</accession>
<reference evidence="4 5" key="1">
    <citation type="submission" date="2023-06" db="EMBL/GenBank/DDBJ databases">
        <title>Aquibacillus rhizosphaerae LR5S19.</title>
        <authorList>
            <person name="Sun J.-Q."/>
        </authorList>
    </citation>
    <scope>NUCLEOTIDE SEQUENCE [LARGE SCALE GENOMIC DNA]</scope>
    <source>
        <strain evidence="4 5">LR5S19</strain>
    </source>
</reference>
<gene>
    <name evidence="4" type="primary">essB</name>
    <name evidence="4" type="ORF">QQS35_08835</name>
</gene>
<feature type="coiled-coil region" evidence="2">
    <location>
        <begin position="355"/>
        <end position="389"/>
    </location>
</feature>
<keyword evidence="3" id="KW-1133">Transmembrane helix</keyword>
<comment type="caution">
    <text evidence="4">The sequence shown here is derived from an EMBL/GenBank/DDBJ whole genome shotgun (WGS) entry which is preliminary data.</text>
</comment>
<dbReference type="Proteomes" id="UP001235343">
    <property type="component" value="Unassembled WGS sequence"/>
</dbReference>
<dbReference type="Pfam" id="PF10140">
    <property type="entry name" value="YukC"/>
    <property type="match status" value="1"/>
</dbReference>
<evidence type="ECO:0000256" key="3">
    <source>
        <dbReference type="SAM" id="Phobius"/>
    </source>
</evidence>
<feature type="transmembrane region" description="Helical" evidence="3">
    <location>
        <begin position="220"/>
        <end position="243"/>
    </location>
</feature>
<dbReference type="Gene3D" id="1.25.40.680">
    <property type="entry name" value="Type VII secretion system EssB, C-terminal-like domain"/>
    <property type="match status" value="1"/>
</dbReference>
<evidence type="ECO:0000256" key="1">
    <source>
        <dbReference type="ARBA" id="ARBA00010163"/>
    </source>
</evidence>
<keyword evidence="2" id="KW-0175">Coiled coil</keyword>
<dbReference type="EMBL" id="JASTZU010000031">
    <property type="protein sequence ID" value="MDL4840549.1"/>
    <property type="molecule type" value="Genomic_DNA"/>
</dbReference>
<sequence>MSENAISYLERKLEMSIKKNDNVVTFVFQREKIKLDEPSEIAFLKDLNNQYTKQIEMMDDKLYIHNYLPDSYVDFYQLLDFDVKDRLVTAYQLIEKVKNHSLSRAHAIVCPENLIFDQGLTPYFLHYGVKESLPPYEKDPEQLIAETKATVATIVDNQYTFDQYLNYHETLKLSPIALSILSAEDLIDLINIIIDEINIETEKLTQVVKVTKKKRKANRYIFFAISLCFTTALIYNIYSLFFLQPKQADAIASQEYFISNEYDEVIKRLQSYDIEKIPKVVKYELALSYAYNESLTNELKEKVGTTVTLQADPLHYDYWINIGRNKASEAIEIAKFLEDEALIVFSLLKYQDQLKANQELTGEEREQELDKIERELEEIEKESKEATEA</sequence>
<evidence type="ECO:0000313" key="5">
    <source>
        <dbReference type="Proteomes" id="UP001235343"/>
    </source>
</evidence>
<evidence type="ECO:0000256" key="2">
    <source>
        <dbReference type="SAM" id="Coils"/>
    </source>
</evidence>
<comment type="similarity">
    <text evidence="1">Belongs to the EssB family.</text>
</comment>
<proteinExistence type="inferred from homology"/>
<keyword evidence="3" id="KW-0812">Transmembrane</keyword>
<keyword evidence="5" id="KW-1185">Reference proteome</keyword>
<dbReference type="Gene3D" id="1.10.510.10">
    <property type="entry name" value="Transferase(Phosphotransferase) domain 1"/>
    <property type="match status" value="1"/>
</dbReference>